<keyword evidence="1" id="KW-1133">Transmembrane helix</keyword>
<keyword evidence="1" id="KW-0812">Transmembrane</keyword>
<evidence type="ECO:0000313" key="4">
    <source>
        <dbReference type="Proteomes" id="UP000177838"/>
    </source>
</evidence>
<keyword evidence="1" id="KW-0472">Membrane</keyword>
<evidence type="ECO:0000259" key="2">
    <source>
        <dbReference type="Pfam" id="PF26449"/>
    </source>
</evidence>
<organism evidence="3 4">
    <name type="scientific">Candidatus Vogelbacteria bacterium RIFOXYD1_FULL_46_19</name>
    <dbReference type="NCBI Taxonomy" id="1802439"/>
    <lineage>
        <taxon>Bacteria</taxon>
        <taxon>Candidatus Vogeliibacteriota</taxon>
    </lineage>
</organism>
<evidence type="ECO:0000313" key="3">
    <source>
        <dbReference type="EMBL" id="OHA59441.1"/>
    </source>
</evidence>
<feature type="transmembrane region" description="Helical" evidence="1">
    <location>
        <begin position="20"/>
        <end position="43"/>
    </location>
</feature>
<dbReference type="EMBL" id="MHTK01000006">
    <property type="protein sequence ID" value="OHA59441.1"/>
    <property type="molecule type" value="Genomic_DNA"/>
</dbReference>
<gene>
    <name evidence="3" type="ORF">A2589_01075</name>
</gene>
<accession>A0A1G2QHH9</accession>
<dbReference type="InterPro" id="IPR058441">
    <property type="entry name" value="DUF8128"/>
</dbReference>
<feature type="domain" description="DUF8128" evidence="2">
    <location>
        <begin position="103"/>
        <end position="394"/>
    </location>
</feature>
<protein>
    <recommendedName>
        <fullName evidence="2">DUF8128 domain-containing protein</fullName>
    </recommendedName>
</protein>
<dbReference type="AlphaFoldDB" id="A0A1G2QHH9"/>
<evidence type="ECO:0000256" key="1">
    <source>
        <dbReference type="SAM" id="Phobius"/>
    </source>
</evidence>
<comment type="caution">
    <text evidence="3">The sequence shown here is derived from an EMBL/GenBank/DDBJ whole genome shotgun (WGS) entry which is preliminary data.</text>
</comment>
<dbReference type="Pfam" id="PF26449">
    <property type="entry name" value="DUF8128"/>
    <property type="match status" value="1"/>
</dbReference>
<reference evidence="3 4" key="1">
    <citation type="journal article" date="2016" name="Nat. Commun.">
        <title>Thousands of microbial genomes shed light on interconnected biogeochemical processes in an aquifer system.</title>
        <authorList>
            <person name="Anantharaman K."/>
            <person name="Brown C.T."/>
            <person name="Hug L.A."/>
            <person name="Sharon I."/>
            <person name="Castelle C.J."/>
            <person name="Probst A.J."/>
            <person name="Thomas B.C."/>
            <person name="Singh A."/>
            <person name="Wilkins M.J."/>
            <person name="Karaoz U."/>
            <person name="Brodie E.L."/>
            <person name="Williams K.H."/>
            <person name="Hubbard S.S."/>
            <person name="Banfield J.F."/>
        </authorList>
    </citation>
    <scope>NUCLEOTIDE SEQUENCE [LARGE SCALE GENOMIC DNA]</scope>
</reference>
<sequence>MNNGPALLLEFWQLWYESLVRIPFTLWYILPPFLIVVAWRVWLNFSQARYLKNLEWDLLEIKIPRELLKSPQAMEVVTNIFAQGNDGTFVDRWFKGYVRFWFSLEIASFGGEVHFYVRTPKKFRNAVESQLYSQYPDSEIFEVPDYTLAVPYGTKDSDWTLWAGTFKLGKEDFYPIKTYIDYGLDKDPKEELKVDPITPVIELFGSIGAGEQLWMQILVMDTKKRGIQGSLFRREEWKDAAKKELDKLQKRDQKLKEGDVPNPGQFTLTPQEKFVADAIARSLTKQGFDCGYRVVYLAKEDLFNPGMIMGLLGTIKQYNSPHLNSFKLDQKVGFDYPWQDLTGRRVKRQRFEMLDAFRKRSYFYAPYQAKPFVLTSEELATIYHYPGQVATTPNLVRIESKRGEPPANLPI</sequence>
<name>A0A1G2QHH9_9BACT</name>
<dbReference type="Proteomes" id="UP000177838">
    <property type="component" value="Unassembled WGS sequence"/>
</dbReference>
<dbReference type="STRING" id="1802439.A2589_01075"/>
<proteinExistence type="predicted"/>